<keyword evidence="9" id="KW-0206">Cytoskeleton</keyword>
<evidence type="ECO:0000256" key="10">
    <source>
        <dbReference type="ARBA" id="ARBA00023273"/>
    </source>
</evidence>
<evidence type="ECO:0000256" key="2">
    <source>
        <dbReference type="ARBA" id="ARBA00004245"/>
    </source>
</evidence>
<keyword evidence="10" id="KW-0966">Cell projection</keyword>
<proteinExistence type="inferred from homology"/>
<evidence type="ECO:0000256" key="1">
    <source>
        <dbReference type="ARBA" id="ARBA00004230"/>
    </source>
</evidence>
<dbReference type="PANTHER" id="PTHR31543:SF0">
    <property type="entry name" value="DYNEIN REGULATORY COMPLEX SUBUNIT 4"/>
    <property type="match status" value="1"/>
</dbReference>
<keyword evidence="14" id="KW-1185">Reference proteome</keyword>
<keyword evidence="7 11" id="KW-0175">Coiled coil</keyword>
<dbReference type="GO" id="GO:0005874">
    <property type="term" value="C:microtubule"/>
    <property type="evidence" value="ECO:0007669"/>
    <property type="project" value="UniProtKB-KW"/>
</dbReference>
<accession>A0A7G2C3E5</accession>
<evidence type="ECO:0000256" key="9">
    <source>
        <dbReference type="ARBA" id="ARBA00023212"/>
    </source>
</evidence>
<dbReference type="OrthoDB" id="767661at2759"/>
<dbReference type="PANTHER" id="PTHR31543">
    <property type="entry name" value="DYNEIN REGULATORY COMPLEX SUBUNIT 4"/>
    <property type="match status" value="1"/>
</dbReference>
<comment type="similarity">
    <text evidence="3">Belongs to the DRC4 family.</text>
</comment>
<dbReference type="AlphaFoldDB" id="A0A7G2C3E5"/>
<evidence type="ECO:0000256" key="8">
    <source>
        <dbReference type="ARBA" id="ARBA00023069"/>
    </source>
</evidence>
<evidence type="ECO:0000256" key="4">
    <source>
        <dbReference type="ARBA" id="ARBA00022490"/>
    </source>
</evidence>
<dbReference type="EMBL" id="LR877147">
    <property type="protein sequence ID" value="CAD2214318.1"/>
    <property type="molecule type" value="Genomic_DNA"/>
</dbReference>
<dbReference type="InterPro" id="IPR039308">
    <property type="entry name" value="GAS8"/>
</dbReference>
<protein>
    <submittedName>
        <fullName evidence="13">Growth-arrest specific micro-tubule binding, putative</fullName>
    </submittedName>
</protein>
<keyword evidence="5" id="KW-0493">Microtubule</keyword>
<reference evidence="13 14" key="1">
    <citation type="submission" date="2020-08" db="EMBL/GenBank/DDBJ databases">
        <authorList>
            <person name="Newling K."/>
            <person name="Davey J."/>
            <person name="Forrester S."/>
        </authorList>
    </citation>
    <scope>NUCLEOTIDE SEQUENCE [LARGE SCALE GENOMIC DNA]</scope>
    <source>
        <strain evidence="14">Crithidia deanei Carvalho (ATCC PRA-265)</strain>
    </source>
</reference>
<keyword evidence="6" id="KW-0282">Flagellum</keyword>
<evidence type="ECO:0000313" key="13">
    <source>
        <dbReference type="EMBL" id="CAD2214318.1"/>
    </source>
</evidence>
<evidence type="ECO:0000256" key="6">
    <source>
        <dbReference type="ARBA" id="ARBA00022846"/>
    </source>
</evidence>
<dbReference type="VEuPathDB" id="TriTrypDB:ADEAN_000176300"/>
<comment type="subcellular location">
    <subcellularLocation>
        <location evidence="1">Cell projection</location>
        <location evidence="1">Cilium</location>
        <location evidence="1">Flagellum</location>
    </subcellularLocation>
    <subcellularLocation>
        <location evidence="2">Cytoplasm</location>
        <location evidence="2">Cytoskeleton</location>
    </subcellularLocation>
</comment>
<dbReference type="Pfam" id="PF13851">
    <property type="entry name" value="GAS"/>
    <property type="match status" value="1"/>
</dbReference>
<dbReference type="GO" id="GO:0031267">
    <property type="term" value="F:small GTPase binding"/>
    <property type="evidence" value="ECO:0007669"/>
    <property type="project" value="InterPro"/>
</dbReference>
<feature type="coiled-coil region" evidence="11">
    <location>
        <begin position="211"/>
        <end position="365"/>
    </location>
</feature>
<evidence type="ECO:0000256" key="5">
    <source>
        <dbReference type="ARBA" id="ARBA00022701"/>
    </source>
</evidence>
<evidence type="ECO:0000256" key="3">
    <source>
        <dbReference type="ARBA" id="ARBA00009859"/>
    </source>
</evidence>
<evidence type="ECO:0000256" key="7">
    <source>
        <dbReference type="ARBA" id="ARBA00023054"/>
    </source>
</evidence>
<evidence type="ECO:0000259" key="12">
    <source>
        <dbReference type="Pfam" id="PF13851"/>
    </source>
</evidence>
<name>A0A7G2C3E5_9TRYP</name>
<evidence type="ECO:0000256" key="11">
    <source>
        <dbReference type="SAM" id="Coils"/>
    </source>
</evidence>
<sequence>MPPKKKAAKAAPVDPIQELKSMEEIHDVLEKAEQLRNYFKVERDKVNEMWNVSKQELEDARSKLLNVESEMEESERAHQVEMKVYKQKVRHLLYDHKVAVKQLKDESDIKLQEAEFNHQTRMNDIESDKAGVIRQIQDKNESQEGTIAEERDTHRYMITVTKKQNHEKELARLRNTYEAKLTSLKEDLELRRRAEVNDTEDSANEHINALIRQHEEKFDEMKAYYNNITKNNLEIIQSLKEEIAAMKRNDEQNENLMYDIEKENNSLALPLEQTEKAVAELLAKKKVYLQDKQRLFMTKTTLRKLREELSKLHAEHDELEEQYNQVFNEREELKSRFEVALRDAMNVVSERNADLQQSLIEANAKVEARDTQLDGVLRAMNLEPSALNIISSHIDGELEVKNQIIKDLYFELKKSEKKADAVLLEYERRCKAAEVPILSRENFNQTM</sequence>
<feature type="domain" description="Growth arrest-specific protein 8" evidence="12">
    <location>
        <begin position="210"/>
        <end position="408"/>
    </location>
</feature>
<keyword evidence="8" id="KW-0969">Cilium</keyword>
<gene>
    <name evidence="13" type="ORF">ADEAN_000176300</name>
</gene>
<dbReference type="GO" id="GO:0008017">
    <property type="term" value="F:microtubule binding"/>
    <property type="evidence" value="ECO:0007669"/>
    <property type="project" value="InterPro"/>
</dbReference>
<dbReference type="Proteomes" id="UP000515908">
    <property type="component" value="Chromosome 03"/>
</dbReference>
<dbReference type="GO" id="GO:0048870">
    <property type="term" value="P:cell motility"/>
    <property type="evidence" value="ECO:0007669"/>
    <property type="project" value="InterPro"/>
</dbReference>
<keyword evidence="4" id="KW-0963">Cytoplasm</keyword>
<dbReference type="GO" id="GO:0031514">
    <property type="term" value="C:motile cilium"/>
    <property type="evidence" value="ECO:0007669"/>
    <property type="project" value="UniProtKB-SubCell"/>
</dbReference>
<dbReference type="InterPro" id="IPR025593">
    <property type="entry name" value="GAS8_dom"/>
</dbReference>
<evidence type="ECO:0000313" key="14">
    <source>
        <dbReference type="Proteomes" id="UP000515908"/>
    </source>
</evidence>
<dbReference type="GO" id="GO:0005794">
    <property type="term" value="C:Golgi apparatus"/>
    <property type="evidence" value="ECO:0007669"/>
    <property type="project" value="TreeGrafter"/>
</dbReference>
<organism evidence="13 14">
    <name type="scientific">Angomonas deanei</name>
    <dbReference type="NCBI Taxonomy" id="59799"/>
    <lineage>
        <taxon>Eukaryota</taxon>
        <taxon>Discoba</taxon>
        <taxon>Euglenozoa</taxon>
        <taxon>Kinetoplastea</taxon>
        <taxon>Metakinetoplastina</taxon>
        <taxon>Trypanosomatida</taxon>
        <taxon>Trypanosomatidae</taxon>
        <taxon>Strigomonadinae</taxon>
        <taxon>Angomonas</taxon>
    </lineage>
</organism>
<feature type="coiled-coil region" evidence="11">
    <location>
        <begin position="133"/>
        <end position="187"/>
    </location>
</feature>